<evidence type="ECO:0000313" key="5">
    <source>
        <dbReference type="EMBL" id="KAH9819857.1"/>
    </source>
</evidence>
<evidence type="ECO:0000256" key="1">
    <source>
        <dbReference type="ARBA" id="ARBA00004123"/>
    </source>
</evidence>
<protein>
    <submittedName>
        <fullName evidence="5">NRDE-2, necessary for RNA interference</fullName>
    </submittedName>
</protein>
<comment type="subcellular location">
    <subcellularLocation>
        <location evidence="1">Nucleus</location>
    </subcellularLocation>
</comment>
<dbReference type="Pfam" id="PF08424">
    <property type="entry name" value="NRDE-2"/>
    <property type="match status" value="1"/>
</dbReference>
<comment type="caution">
    <text evidence="5">The sequence shown here is derived from an EMBL/GenBank/DDBJ whole genome shotgun (WGS) entry which is preliminary data.</text>
</comment>
<reference evidence="5 6" key="1">
    <citation type="journal article" date="2018" name="IMA Fungus">
        <title>IMA Genome-F 10: Nine draft genome sequences of Claviceps purpurea s.lat., including C. arundinis, C. humidiphila, and C. cf. spartinae, pseudomolecules for the pitch canker pathogen Fusarium circinatum, draft genome of Davidsoniella eucalypti, Grosmannia galeiformis, Quambalaria eucalypti, and Teratosphaeria destructans.</title>
        <authorList>
            <person name="Wingfield B.D."/>
            <person name="Liu M."/>
            <person name="Nguyen H.D."/>
            <person name="Lane F.A."/>
            <person name="Morgan S.W."/>
            <person name="De Vos L."/>
            <person name="Wilken P.M."/>
            <person name="Duong T.A."/>
            <person name="Aylward J."/>
            <person name="Coetzee M.P."/>
            <person name="Dadej K."/>
            <person name="De Beer Z.W."/>
            <person name="Findlay W."/>
            <person name="Havenga M."/>
            <person name="Kolarik M."/>
            <person name="Menzies J.G."/>
            <person name="Naidoo K."/>
            <person name="Pochopski O."/>
            <person name="Shoukouhi P."/>
            <person name="Santana Q.C."/>
            <person name="Seifert K.A."/>
            <person name="Soal N."/>
            <person name="Steenkamp E.T."/>
            <person name="Tatham C.T."/>
            <person name="van der Nest M.A."/>
            <person name="Wingfield M.J."/>
        </authorList>
    </citation>
    <scope>NUCLEOTIDE SEQUENCE [LARGE SCALE GENOMIC DNA]</scope>
    <source>
        <strain evidence="5">CMW44962</strain>
    </source>
</reference>
<evidence type="ECO:0000256" key="2">
    <source>
        <dbReference type="ARBA" id="ARBA00009265"/>
    </source>
</evidence>
<evidence type="ECO:0000256" key="3">
    <source>
        <dbReference type="ARBA" id="ARBA00023242"/>
    </source>
</evidence>
<keyword evidence="3" id="KW-0539">Nucleus</keyword>
<gene>
    <name evidence="5" type="ORF">Tdes44962_MAKER00846</name>
</gene>
<dbReference type="Proteomes" id="UP001138500">
    <property type="component" value="Unassembled WGS sequence"/>
</dbReference>
<sequence>MADDIEESDLFIIDRRGDPKNLEFGRPHRYSVPAYHRFGHGRLLGAARSVRLDRDQDTGQFAVLSSVTDRDLVRVSRPLYSKQPATRERKLRLVAPVTQELLQSDSDFVALHPGLKQKRRSASPQHGHICDYRSIESKARGPPSTLDSDLASGSDSDGRVDEDAVDLQTRQESAVLSKQIKHAPKDVETWLRLITHQAKVLCPHGGNPTFGQKRTIADLRLAIYDQALQCITVGEPGHERLLLGMLDEGAVVWEASKLAKKWTEVLTRCPTSFSLWTKYLDFIQADHVNFSYETCKGAYLRCLQILRNARDFGQKSTEVGLVQVRVIMRFAAFTRDAGYDELANSIWQTLLEMTFFKPADLADNSAVLKSLEEFWDADVPRIGEECAPGWARYAEGNIASPLRKTISQEASSVVAGQSIQRFVDQEVKFERGMHLPAALDNDDEFSEDPYRQVMFTDVGPFIEPLLDGLPTEAVVNAFLIFMGLPQIPYGGSNCLAREWQLDPYLAALDQINQKALCAGVIELTTLSLFDDAFDAFKQRSSSQSIDRNELASFVDRILGALIDVQPSDDCLAEYYLAYKLAVSPVEARKLAKRLLKGRPSSLRLYNAYALVEASLDRMPKAREVWEIAINRSGQLSDSSEDHAVLLWHSWVFSLIRAKDEREALHTLLAMLDNHLDSEVKGDASASAVQRLKASRFFEEMWERSLYTEKVHHAFLYAECHIWFVYLTNQGMIAPAMDIFEKYAIRAEQSRQRLGVELIYQAQARLLRAHLQHHRAYKPAALRLALTKGLQIFPNNGLLIDTYAKIGSCSRIEDRLRSSLWHGEVGSESSLVAWSHFLSEEVRRCNEEASGSTANSVRSSFTRALLSPDSRVKHSVALWTLWLQFESSWLLSASSAQVKKNAALAKARQVFLDGLRMLPWSKSWIIEGLRLFSREGGMSEGELRQVYHVLAERELRVRVNVGEVEFGLSKSA</sequence>
<feature type="region of interest" description="Disordered" evidence="4">
    <location>
        <begin position="133"/>
        <end position="165"/>
    </location>
</feature>
<evidence type="ECO:0000256" key="4">
    <source>
        <dbReference type="SAM" id="MobiDB-lite"/>
    </source>
</evidence>
<keyword evidence="6" id="KW-1185">Reference proteome</keyword>
<comment type="similarity">
    <text evidence="2">Belongs to the NRDE2 family.</text>
</comment>
<dbReference type="InterPro" id="IPR013633">
    <property type="entry name" value="NRDE-2"/>
</dbReference>
<name>A0A9W7SKM0_9PEZI</name>
<dbReference type="AlphaFoldDB" id="A0A9W7SKM0"/>
<dbReference type="SUPFAM" id="SSF48452">
    <property type="entry name" value="TPR-like"/>
    <property type="match status" value="1"/>
</dbReference>
<dbReference type="GO" id="GO:0071013">
    <property type="term" value="C:catalytic step 2 spliceosome"/>
    <property type="evidence" value="ECO:0007669"/>
    <property type="project" value="TreeGrafter"/>
</dbReference>
<accession>A0A9W7SKM0</accession>
<organism evidence="5 6">
    <name type="scientific">Teratosphaeria destructans</name>
    <dbReference type="NCBI Taxonomy" id="418781"/>
    <lineage>
        <taxon>Eukaryota</taxon>
        <taxon>Fungi</taxon>
        <taxon>Dikarya</taxon>
        <taxon>Ascomycota</taxon>
        <taxon>Pezizomycotina</taxon>
        <taxon>Dothideomycetes</taxon>
        <taxon>Dothideomycetidae</taxon>
        <taxon>Mycosphaerellales</taxon>
        <taxon>Teratosphaeriaceae</taxon>
        <taxon>Teratosphaeria</taxon>
    </lineage>
</organism>
<dbReference type="PANTHER" id="PTHR13471:SF0">
    <property type="entry name" value="NUCLEAR EXOSOME REGULATOR NRDE2"/>
    <property type="match status" value="1"/>
</dbReference>
<evidence type="ECO:0000313" key="6">
    <source>
        <dbReference type="Proteomes" id="UP001138500"/>
    </source>
</evidence>
<dbReference type="PANTHER" id="PTHR13471">
    <property type="entry name" value="TETRATRICOPEPTIDE-LIKE HELICAL"/>
    <property type="match status" value="1"/>
</dbReference>
<dbReference type="InterPro" id="IPR011990">
    <property type="entry name" value="TPR-like_helical_dom_sf"/>
</dbReference>
<dbReference type="OrthoDB" id="297219at2759"/>
<proteinExistence type="inferred from homology"/>
<dbReference type="EMBL" id="RIBY02002311">
    <property type="protein sequence ID" value="KAH9819857.1"/>
    <property type="molecule type" value="Genomic_DNA"/>
</dbReference>
<reference evidence="5 6" key="2">
    <citation type="journal article" date="2021" name="Curr. Genet.">
        <title>Genetic response to nitrogen starvation in the aggressive Eucalyptus foliar pathogen Teratosphaeria destructans.</title>
        <authorList>
            <person name="Havenga M."/>
            <person name="Wingfield B.D."/>
            <person name="Wingfield M.J."/>
            <person name="Dreyer L.L."/>
            <person name="Roets F."/>
            <person name="Aylward J."/>
        </authorList>
    </citation>
    <scope>NUCLEOTIDE SEQUENCE [LARGE SCALE GENOMIC DNA]</scope>
    <source>
        <strain evidence="5">CMW44962</strain>
    </source>
</reference>
<feature type="compositionally biased region" description="Low complexity" evidence="4">
    <location>
        <begin position="146"/>
        <end position="155"/>
    </location>
</feature>
<dbReference type="GO" id="GO:1902369">
    <property type="term" value="P:negative regulation of RNA catabolic process"/>
    <property type="evidence" value="ECO:0007669"/>
    <property type="project" value="TreeGrafter"/>
</dbReference>
<dbReference type="GO" id="GO:0031048">
    <property type="term" value="P:regulatory ncRNA-mediated heterochromatin formation"/>
    <property type="evidence" value="ECO:0007669"/>
    <property type="project" value="TreeGrafter"/>
</dbReference>
<dbReference type="Gene3D" id="1.25.40.10">
    <property type="entry name" value="Tetratricopeptide repeat domain"/>
    <property type="match status" value="2"/>
</dbReference>